<dbReference type="EMBL" id="CP054212">
    <property type="protein sequence ID" value="QKJ86974.1"/>
    <property type="molecule type" value="Genomic_DNA"/>
</dbReference>
<dbReference type="KEGG" id="pmak:PMPD1_2026"/>
<dbReference type="InterPro" id="IPR038177">
    <property type="entry name" value="IAT_beta_sf"/>
</dbReference>
<keyword evidence="5" id="KW-1185">Reference proteome</keyword>
<dbReference type="Gene3D" id="2.40.160.160">
    <property type="entry name" value="Inverse autotransporter, beta-domain"/>
    <property type="match status" value="1"/>
</dbReference>
<organism evidence="4 5">
    <name type="scientific">Paramixta manurensis</name>
    <dbReference type="NCBI Taxonomy" id="2740817"/>
    <lineage>
        <taxon>Bacteria</taxon>
        <taxon>Pseudomonadati</taxon>
        <taxon>Pseudomonadota</taxon>
        <taxon>Gammaproteobacteria</taxon>
        <taxon>Enterobacterales</taxon>
        <taxon>Erwiniaceae</taxon>
        <taxon>Paramixta</taxon>
    </lineage>
</organism>
<feature type="domain" description="Inverse autotransporter beta-domain" evidence="3">
    <location>
        <begin position="76"/>
        <end position="356"/>
    </location>
</feature>
<sequence>MTVRSRHKQCLSRVARLVLSAALLNLPAAKALETDAAVPAYPFANPARFTEMQNQLPSLSSDATDTSDFSTQLATMAKSIGETSMQDESEASLGQQASLWAFNHFRDTLAERAVAKGQSLLSPYGTASLSLQVDREGNFNGSGGQLLTPWQDKYQYLTFSQVGFAQTNDGLTGNFGLGQRWIAGKWLLGYNGFIDRLFDQDLQRASVGTEAWSDFLRFSANYYAPLSGWRNRGLTQQTRLARGYDITTKGYLPFYRQLGMSVTYEQYLGDNVDLFNNGTGYSNPAAVQVGVNYTPVPLVTFTASHKEGEGGQSQDQFGLTLNYRPGVALSQQLSADNVAEALSLRGSRYDITERDNTPVLAFRQRKTLSVFLATPPWQLQAGETLPLKLQIRSTWKITRVSWQGDTQALSLTPPPNSTDPQGWSIIMPQWDSTPGASNQYRLSVTLEDEKQQRVTSNWITLQLSPPMTLQNPRANTFDVMAP</sequence>
<evidence type="ECO:0000313" key="4">
    <source>
        <dbReference type="EMBL" id="QKJ86974.1"/>
    </source>
</evidence>
<protein>
    <submittedName>
        <fullName evidence="4">YchO/YchP family invasin</fullName>
    </submittedName>
</protein>
<feature type="chain" id="PRO_5026730358" evidence="2">
    <location>
        <begin position="32"/>
        <end position="482"/>
    </location>
</feature>
<dbReference type="InterPro" id="IPR051715">
    <property type="entry name" value="Intimin-Invasin_domain"/>
</dbReference>
<proteinExistence type="inferred from homology"/>
<dbReference type="PANTHER" id="PTHR39576:SF1">
    <property type="entry name" value="INVASIN"/>
    <property type="match status" value="1"/>
</dbReference>
<dbReference type="FunFam" id="2.40.160.160:FF:000001">
    <property type="entry name" value="Intimin-like inverse autotransporter SinH"/>
    <property type="match status" value="1"/>
</dbReference>
<dbReference type="InterPro" id="IPR024519">
    <property type="entry name" value="IAT_beta"/>
</dbReference>
<comment type="similarity">
    <text evidence="1">Belongs to the intimin/invasin family.</text>
</comment>
<accession>A0A6M8UBQ3</accession>
<dbReference type="PANTHER" id="PTHR39576">
    <property type="entry name" value="ATTACHING AND EFFACING PROTEIN HOMOLOG-RELATED-RELATED"/>
    <property type="match status" value="1"/>
</dbReference>
<evidence type="ECO:0000259" key="3">
    <source>
        <dbReference type="Pfam" id="PF11924"/>
    </source>
</evidence>
<reference evidence="4 5" key="1">
    <citation type="submission" date="2020-06" db="EMBL/GenBank/DDBJ databases">
        <title>Genome sequence of Paramixta manurensis strain PD-1.</title>
        <authorList>
            <person name="Lee C.W."/>
            <person name="Kim J."/>
        </authorList>
    </citation>
    <scope>NUCLEOTIDE SEQUENCE [LARGE SCALE GENOMIC DNA]</scope>
    <source>
        <strain evidence="4 5">PD-1</strain>
    </source>
</reference>
<evidence type="ECO:0000256" key="2">
    <source>
        <dbReference type="SAM" id="SignalP"/>
    </source>
</evidence>
<keyword evidence="2" id="KW-0732">Signal</keyword>
<evidence type="ECO:0000313" key="5">
    <source>
        <dbReference type="Proteomes" id="UP000505325"/>
    </source>
</evidence>
<evidence type="ECO:0000256" key="1">
    <source>
        <dbReference type="ARBA" id="ARBA00010116"/>
    </source>
</evidence>
<dbReference type="AlphaFoldDB" id="A0A6M8UBQ3"/>
<gene>
    <name evidence="4" type="ORF">PMPD1_2026</name>
</gene>
<dbReference type="Pfam" id="PF11924">
    <property type="entry name" value="IAT_beta"/>
    <property type="match status" value="1"/>
</dbReference>
<feature type="signal peptide" evidence="2">
    <location>
        <begin position="1"/>
        <end position="31"/>
    </location>
</feature>
<name>A0A6M8UBQ3_9GAMM</name>
<dbReference type="Proteomes" id="UP000505325">
    <property type="component" value="Chromosome"/>
</dbReference>
<dbReference type="NCBIfam" id="NF007556">
    <property type="entry name" value="PRK10177.1"/>
    <property type="match status" value="1"/>
</dbReference>
<dbReference type="GO" id="GO:0009279">
    <property type="term" value="C:cell outer membrane"/>
    <property type="evidence" value="ECO:0007669"/>
    <property type="project" value="TreeGrafter"/>
</dbReference>